<dbReference type="InterPro" id="IPR023214">
    <property type="entry name" value="HAD_sf"/>
</dbReference>
<dbReference type="InterPro" id="IPR010033">
    <property type="entry name" value="HAD_SF_ppase_IIIC"/>
</dbReference>
<dbReference type="Pfam" id="PF12689">
    <property type="entry name" value="Acid_PPase"/>
    <property type="match status" value="1"/>
</dbReference>
<reference evidence="2" key="3">
    <citation type="submission" date="2016-03" db="UniProtKB">
        <authorList>
            <consortium name="EnsemblProtists"/>
        </authorList>
    </citation>
    <scope>IDENTIFICATION</scope>
</reference>
<evidence type="ECO:0000313" key="3">
    <source>
        <dbReference type="Proteomes" id="UP000011087"/>
    </source>
</evidence>
<sequence length="294" mass="32281">GSELTGPGAGGGDWQKSNGELARICVRKTVMKFIFMSSHLLRFLLALALLPGSQGWRGMASSKSLSSRRSDVVCMSARKRREGESEGLQVAKLPKGCARPKLVVFDLDNTLWTPELYQLKRSPKADKDVWLFEGAKGALHELATDEAWKGTKVAIASRTNKVEWAKHLLEKFEAAPGVAVAELAEYKEIFPGSKRKHFQNLKRASGVPFSEMIFFDDSTMNTNEIETMGVLCVFCPRGLTAQIWEGGLMEYAKMKDKGTDFMGGTISFSSKPKVTMVTPLPPSSHCSESIPGEA</sequence>
<dbReference type="SFLD" id="SFLDG01129">
    <property type="entry name" value="C1.5:_HAD__Beta-PGM__Phosphata"/>
    <property type="match status" value="1"/>
</dbReference>
<dbReference type="PaxDb" id="55529-EKX41941"/>
<evidence type="ECO:0000313" key="2">
    <source>
        <dbReference type="EnsemblProtists" id="EKX41941"/>
    </source>
</evidence>
<dbReference type="AlphaFoldDB" id="L1J0C0"/>
<organism evidence="1">
    <name type="scientific">Guillardia theta (strain CCMP2712)</name>
    <name type="common">Cryptophyte</name>
    <dbReference type="NCBI Taxonomy" id="905079"/>
    <lineage>
        <taxon>Eukaryota</taxon>
        <taxon>Cryptophyceae</taxon>
        <taxon>Pyrenomonadales</taxon>
        <taxon>Geminigeraceae</taxon>
        <taxon>Guillardia</taxon>
    </lineage>
</organism>
<gene>
    <name evidence="1" type="ORF">GUITHDRAFT_74342</name>
</gene>
<dbReference type="KEGG" id="gtt:GUITHDRAFT_74342"/>
<dbReference type="CDD" id="cd07501">
    <property type="entry name" value="HAD_MDP-1_like"/>
    <property type="match status" value="1"/>
</dbReference>
<dbReference type="Proteomes" id="UP000011087">
    <property type="component" value="Unassembled WGS sequence"/>
</dbReference>
<name>L1J0C0_GUITC</name>
<dbReference type="Gene3D" id="3.40.50.1000">
    <property type="entry name" value="HAD superfamily/HAD-like"/>
    <property type="match status" value="1"/>
</dbReference>
<dbReference type="SUPFAM" id="SSF56784">
    <property type="entry name" value="HAD-like"/>
    <property type="match status" value="1"/>
</dbReference>
<dbReference type="RefSeq" id="XP_005828921.1">
    <property type="nucleotide sequence ID" value="XM_005828864.1"/>
</dbReference>
<dbReference type="STRING" id="905079.L1J0C0"/>
<dbReference type="NCBIfam" id="TIGR01685">
    <property type="entry name" value="MDP-1"/>
    <property type="match status" value="1"/>
</dbReference>
<dbReference type="SFLD" id="SFLDS00003">
    <property type="entry name" value="Haloacid_Dehalogenase"/>
    <property type="match status" value="1"/>
</dbReference>
<dbReference type="EMBL" id="JH993020">
    <property type="protein sequence ID" value="EKX41941.1"/>
    <property type="molecule type" value="Genomic_DNA"/>
</dbReference>
<protein>
    <recommendedName>
        <fullName evidence="4">Magnesium-dependent phosphatase-1</fullName>
    </recommendedName>
</protein>
<dbReference type="PANTHER" id="PTHR17901:SF14">
    <property type="entry name" value="MAGNESIUM-DEPENDENT PHOSPHATASE 1"/>
    <property type="match status" value="1"/>
</dbReference>
<accession>L1J0C0</accession>
<dbReference type="eggNOG" id="KOG4549">
    <property type="taxonomic scope" value="Eukaryota"/>
</dbReference>
<dbReference type="HOGENOM" id="CLU_948635_0_0_1"/>
<dbReference type="NCBIfam" id="TIGR01681">
    <property type="entry name" value="HAD-SF-IIIC"/>
    <property type="match status" value="1"/>
</dbReference>
<dbReference type="GeneID" id="17298565"/>
<dbReference type="GO" id="GO:0003993">
    <property type="term" value="F:acid phosphatase activity"/>
    <property type="evidence" value="ECO:0007669"/>
    <property type="project" value="TreeGrafter"/>
</dbReference>
<keyword evidence="3" id="KW-1185">Reference proteome</keyword>
<reference evidence="1 3" key="1">
    <citation type="journal article" date="2012" name="Nature">
        <title>Algal genomes reveal evolutionary mosaicism and the fate of nucleomorphs.</title>
        <authorList>
            <consortium name="DOE Joint Genome Institute"/>
            <person name="Curtis B.A."/>
            <person name="Tanifuji G."/>
            <person name="Burki F."/>
            <person name="Gruber A."/>
            <person name="Irimia M."/>
            <person name="Maruyama S."/>
            <person name="Arias M.C."/>
            <person name="Ball S.G."/>
            <person name="Gile G.H."/>
            <person name="Hirakawa Y."/>
            <person name="Hopkins J.F."/>
            <person name="Kuo A."/>
            <person name="Rensing S.A."/>
            <person name="Schmutz J."/>
            <person name="Symeonidi A."/>
            <person name="Elias M."/>
            <person name="Eveleigh R.J."/>
            <person name="Herman E.K."/>
            <person name="Klute M.J."/>
            <person name="Nakayama T."/>
            <person name="Obornik M."/>
            <person name="Reyes-Prieto A."/>
            <person name="Armbrust E.V."/>
            <person name="Aves S.J."/>
            <person name="Beiko R.G."/>
            <person name="Coutinho P."/>
            <person name="Dacks J.B."/>
            <person name="Durnford D.G."/>
            <person name="Fast N.M."/>
            <person name="Green B.R."/>
            <person name="Grisdale C.J."/>
            <person name="Hempel F."/>
            <person name="Henrissat B."/>
            <person name="Hoppner M.P."/>
            <person name="Ishida K."/>
            <person name="Kim E."/>
            <person name="Koreny L."/>
            <person name="Kroth P.G."/>
            <person name="Liu Y."/>
            <person name="Malik S.B."/>
            <person name="Maier U.G."/>
            <person name="McRose D."/>
            <person name="Mock T."/>
            <person name="Neilson J.A."/>
            <person name="Onodera N.T."/>
            <person name="Poole A.M."/>
            <person name="Pritham E.J."/>
            <person name="Richards T.A."/>
            <person name="Rocap G."/>
            <person name="Roy S.W."/>
            <person name="Sarai C."/>
            <person name="Schaack S."/>
            <person name="Shirato S."/>
            <person name="Slamovits C.H."/>
            <person name="Spencer D.F."/>
            <person name="Suzuki S."/>
            <person name="Worden A.Z."/>
            <person name="Zauner S."/>
            <person name="Barry K."/>
            <person name="Bell C."/>
            <person name="Bharti A.K."/>
            <person name="Crow J.A."/>
            <person name="Grimwood J."/>
            <person name="Kramer R."/>
            <person name="Lindquist E."/>
            <person name="Lucas S."/>
            <person name="Salamov A."/>
            <person name="McFadden G.I."/>
            <person name="Lane C.E."/>
            <person name="Keeling P.J."/>
            <person name="Gray M.W."/>
            <person name="Grigoriev I.V."/>
            <person name="Archibald J.M."/>
        </authorList>
    </citation>
    <scope>NUCLEOTIDE SEQUENCE</scope>
    <source>
        <strain evidence="1 3">CCMP2712</strain>
    </source>
</reference>
<reference evidence="3" key="2">
    <citation type="submission" date="2012-11" db="EMBL/GenBank/DDBJ databases">
        <authorList>
            <person name="Kuo A."/>
            <person name="Curtis B.A."/>
            <person name="Tanifuji G."/>
            <person name="Burki F."/>
            <person name="Gruber A."/>
            <person name="Irimia M."/>
            <person name="Maruyama S."/>
            <person name="Arias M.C."/>
            <person name="Ball S.G."/>
            <person name="Gile G.H."/>
            <person name="Hirakawa Y."/>
            <person name="Hopkins J.F."/>
            <person name="Rensing S.A."/>
            <person name="Schmutz J."/>
            <person name="Symeonidi A."/>
            <person name="Elias M."/>
            <person name="Eveleigh R.J."/>
            <person name="Herman E.K."/>
            <person name="Klute M.J."/>
            <person name="Nakayama T."/>
            <person name="Obornik M."/>
            <person name="Reyes-Prieto A."/>
            <person name="Armbrust E.V."/>
            <person name="Aves S.J."/>
            <person name="Beiko R.G."/>
            <person name="Coutinho P."/>
            <person name="Dacks J.B."/>
            <person name="Durnford D.G."/>
            <person name="Fast N.M."/>
            <person name="Green B.R."/>
            <person name="Grisdale C."/>
            <person name="Hempe F."/>
            <person name="Henrissat B."/>
            <person name="Hoppner M.P."/>
            <person name="Ishida K.-I."/>
            <person name="Kim E."/>
            <person name="Koreny L."/>
            <person name="Kroth P.G."/>
            <person name="Liu Y."/>
            <person name="Malik S.-B."/>
            <person name="Maier U.G."/>
            <person name="McRose D."/>
            <person name="Mock T."/>
            <person name="Neilson J.A."/>
            <person name="Onodera N.T."/>
            <person name="Poole A.M."/>
            <person name="Pritham E.J."/>
            <person name="Richards T.A."/>
            <person name="Rocap G."/>
            <person name="Roy S.W."/>
            <person name="Sarai C."/>
            <person name="Schaack S."/>
            <person name="Shirato S."/>
            <person name="Slamovits C.H."/>
            <person name="Spencer D.F."/>
            <person name="Suzuki S."/>
            <person name="Worden A.Z."/>
            <person name="Zauner S."/>
            <person name="Barry K."/>
            <person name="Bell C."/>
            <person name="Bharti A.K."/>
            <person name="Crow J.A."/>
            <person name="Grimwood J."/>
            <person name="Kramer R."/>
            <person name="Lindquist E."/>
            <person name="Lucas S."/>
            <person name="Salamov A."/>
            <person name="McFadden G.I."/>
            <person name="Lane C.E."/>
            <person name="Keeling P.J."/>
            <person name="Gray M.W."/>
            <person name="Grigoriev I.V."/>
            <person name="Archibald J.M."/>
        </authorList>
    </citation>
    <scope>NUCLEOTIDE SEQUENCE</scope>
    <source>
        <strain evidence="3">CCMP2712</strain>
    </source>
</reference>
<dbReference type="PANTHER" id="PTHR17901">
    <property type="entry name" value="MAGNESIUM-DEPENDENT PHOSPHATASE 1 MDP1"/>
    <property type="match status" value="1"/>
</dbReference>
<feature type="non-terminal residue" evidence="1">
    <location>
        <position position="1"/>
    </location>
</feature>
<proteinExistence type="predicted"/>
<dbReference type="SFLD" id="SFLDG01131">
    <property type="entry name" value="C1.5.2:_MDP_Like"/>
    <property type="match status" value="1"/>
</dbReference>
<evidence type="ECO:0008006" key="4">
    <source>
        <dbReference type="Google" id="ProtNLM"/>
    </source>
</evidence>
<dbReference type="InterPro" id="IPR010036">
    <property type="entry name" value="MDP_1_eu_arc"/>
</dbReference>
<dbReference type="InterPro" id="IPR036412">
    <property type="entry name" value="HAD-like_sf"/>
</dbReference>
<dbReference type="EnsemblProtists" id="EKX41941">
    <property type="protein sequence ID" value="EKX41941"/>
    <property type="gene ID" value="GUITHDRAFT_74342"/>
</dbReference>
<dbReference type="OrthoDB" id="2865258at2759"/>
<evidence type="ECO:0000313" key="1">
    <source>
        <dbReference type="EMBL" id="EKX41941.1"/>
    </source>
</evidence>
<dbReference type="InterPro" id="IPR035679">
    <property type="entry name" value="MDP-1_euk"/>
</dbReference>